<dbReference type="PANTHER" id="PTHR46743">
    <property type="entry name" value="TEICHOIC ACIDS EXPORT ATP-BINDING PROTEIN TAGH"/>
    <property type="match status" value="1"/>
</dbReference>
<evidence type="ECO:0000256" key="2">
    <source>
        <dbReference type="ARBA" id="ARBA00022448"/>
    </source>
</evidence>
<evidence type="ECO:0000256" key="1">
    <source>
        <dbReference type="ARBA" id="ARBA00005417"/>
    </source>
</evidence>
<name>A0ABS9UIS5_9BACT</name>
<dbReference type="CDD" id="cd03220">
    <property type="entry name" value="ABC_KpsT_Wzt"/>
    <property type="match status" value="1"/>
</dbReference>
<evidence type="ECO:0000259" key="5">
    <source>
        <dbReference type="PROSITE" id="PS50893"/>
    </source>
</evidence>
<keyword evidence="2" id="KW-0813">Transport</keyword>
<reference evidence="6" key="1">
    <citation type="submission" date="2022-03" db="EMBL/GenBank/DDBJ databases">
        <title>De novo assembled genomes of Belliella spp. (Cyclobacteriaceae) strains.</title>
        <authorList>
            <person name="Szabo A."/>
            <person name="Korponai K."/>
            <person name="Felfoldi T."/>
        </authorList>
    </citation>
    <scope>NUCLEOTIDE SEQUENCE</scope>
    <source>
        <strain evidence="6">DSM 107340</strain>
    </source>
</reference>
<organism evidence="6 7">
    <name type="scientific">Belliella calami</name>
    <dbReference type="NCBI Taxonomy" id="2923436"/>
    <lineage>
        <taxon>Bacteria</taxon>
        <taxon>Pseudomonadati</taxon>
        <taxon>Bacteroidota</taxon>
        <taxon>Cytophagia</taxon>
        <taxon>Cytophagales</taxon>
        <taxon>Cyclobacteriaceae</taxon>
        <taxon>Belliella</taxon>
    </lineage>
</organism>
<evidence type="ECO:0000256" key="3">
    <source>
        <dbReference type="ARBA" id="ARBA00022741"/>
    </source>
</evidence>
<dbReference type="InterPro" id="IPR003593">
    <property type="entry name" value="AAA+_ATPase"/>
</dbReference>
<dbReference type="Proteomes" id="UP001165488">
    <property type="component" value="Unassembled WGS sequence"/>
</dbReference>
<sequence>MAIIKVENLSKRYRLGLKEKQAKTLIGQLSNIFKSPYDNFKKLRSLSKFKHEQSFSEGQEESVFWALKDINFEVQQGEVLGIIGKNGAGKSTLLKILSQITEPTTGRIEMHGRVASLLEVGTGFHPELSGRENIYMNGTILGMTKREIDIKLDEIIDFSGVEKFIDTPVKFYSSGMKVRLGFSVAAHLNPEILIIDEVLAVGDYEFQQKCLGKMEDVSKNQGRTVLFVSHNMVAVENICSKILLVEDGGLKYNGQVSYGIGNYLNTNNYFENLHIEKDGVLLQLLFENSIIKSGSSLNMSIILKSEFNYVGLSLALGFNKNSQRIFTLNSFYQTGELFSLMNLKEIKVSLENLVLIQGVYDIVVTLYQQGTKFREFYSVGKLDVKPGDYFNTGHMFDSNYQGNILIKAEWEM</sequence>
<accession>A0ABS9UIS5</accession>
<evidence type="ECO:0000256" key="4">
    <source>
        <dbReference type="ARBA" id="ARBA00022840"/>
    </source>
</evidence>
<dbReference type="InterPro" id="IPR027417">
    <property type="entry name" value="P-loop_NTPase"/>
</dbReference>
<dbReference type="InterPro" id="IPR003439">
    <property type="entry name" value="ABC_transporter-like_ATP-bd"/>
</dbReference>
<dbReference type="SUPFAM" id="SSF52540">
    <property type="entry name" value="P-loop containing nucleoside triphosphate hydrolases"/>
    <property type="match status" value="1"/>
</dbReference>
<dbReference type="Pfam" id="PF00005">
    <property type="entry name" value="ABC_tran"/>
    <property type="match status" value="1"/>
</dbReference>
<evidence type="ECO:0000313" key="7">
    <source>
        <dbReference type="Proteomes" id="UP001165488"/>
    </source>
</evidence>
<dbReference type="GO" id="GO:0005524">
    <property type="term" value="F:ATP binding"/>
    <property type="evidence" value="ECO:0007669"/>
    <property type="project" value="UniProtKB-KW"/>
</dbReference>
<comment type="similarity">
    <text evidence="1">Belongs to the ABC transporter superfamily.</text>
</comment>
<proteinExistence type="inferred from homology"/>
<protein>
    <submittedName>
        <fullName evidence="6">ABC transporter ATP-binding protein</fullName>
    </submittedName>
</protein>
<dbReference type="PANTHER" id="PTHR46743:SF2">
    <property type="entry name" value="TEICHOIC ACIDS EXPORT ATP-BINDING PROTEIN TAGH"/>
    <property type="match status" value="1"/>
</dbReference>
<dbReference type="PROSITE" id="PS50893">
    <property type="entry name" value="ABC_TRANSPORTER_2"/>
    <property type="match status" value="1"/>
</dbReference>
<dbReference type="EMBL" id="JAKZGS010000001">
    <property type="protein sequence ID" value="MCH7396517.1"/>
    <property type="molecule type" value="Genomic_DNA"/>
</dbReference>
<gene>
    <name evidence="6" type="ORF">MM236_00895</name>
</gene>
<evidence type="ECO:0000313" key="6">
    <source>
        <dbReference type="EMBL" id="MCH7396517.1"/>
    </source>
</evidence>
<dbReference type="SMART" id="SM00382">
    <property type="entry name" value="AAA"/>
    <property type="match status" value="1"/>
</dbReference>
<feature type="domain" description="ABC transporter" evidence="5">
    <location>
        <begin position="43"/>
        <end position="272"/>
    </location>
</feature>
<dbReference type="Gene3D" id="3.40.50.300">
    <property type="entry name" value="P-loop containing nucleotide triphosphate hydrolases"/>
    <property type="match status" value="1"/>
</dbReference>
<dbReference type="InterPro" id="IPR015860">
    <property type="entry name" value="ABC_transpr_TagH-like"/>
</dbReference>
<keyword evidence="4 6" id="KW-0067">ATP-binding</keyword>
<dbReference type="InterPro" id="IPR017871">
    <property type="entry name" value="ABC_transporter-like_CS"/>
</dbReference>
<dbReference type="PROSITE" id="PS00211">
    <property type="entry name" value="ABC_TRANSPORTER_1"/>
    <property type="match status" value="1"/>
</dbReference>
<keyword evidence="7" id="KW-1185">Reference proteome</keyword>
<keyword evidence="3" id="KW-0547">Nucleotide-binding</keyword>
<comment type="caution">
    <text evidence="6">The sequence shown here is derived from an EMBL/GenBank/DDBJ whole genome shotgun (WGS) entry which is preliminary data.</text>
</comment>
<dbReference type="InterPro" id="IPR050683">
    <property type="entry name" value="Bact_Polysacc_Export_ATP-bd"/>
</dbReference>